<evidence type="ECO:0000313" key="1">
    <source>
        <dbReference type="EMBL" id="SBW05727.1"/>
    </source>
</evidence>
<protein>
    <submittedName>
        <fullName evidence="1">Uncharacterized protein</fullName>
    </submittedName>
</protein>
<reference evidence="1" key="1">
    <citation type="submission" date="2016-04" db="EMBL/GenBank/DDBJ databases">
        <authorList>
            <person name="Evans L.H."/>
            <person name="Alamgir A."/>
            <person name="Owens N."/>
            <person name="Weber N.D."/>
            <person name="Virtaneva K."/>
            <person name="Barbian K."/>
            <person name="Babar A."/>
            <person name="Rosenke K."/>
        </authorList>
    </citation>
    <scope>NUCLEOTIDE SEQUENCE</scope>
    <source>
        <strain evidence="1">86-2</strain>
    </source>
</reference>
<proteinExistence type="predicted"/>
<organism evidence="1">
    <name type="scientific">uncultured Dysgonomonas sp</name>
    <dbReference type="NCBI Taxonomy" id="206096"/>
    <lineage>
        <taxon>Bacteria</taxon>
        <taxon>Pseudomonadati</taxon>
        <taxon>Bacteroidota</taxon>
        <taxon>Bacteroidia</taxon>
        <taxon>Bacteroidales</taxon>
        <taxon>Dysgonomonadaceae</taxon>
        <taxon>Dysgonomonas</taxon>
        <taxon>environmental samples</taxon>
    </lineage>
</organism>
<sequence length="88" mass="10422">MIDYTQTHKYHSSLPNVMEAILAHPCHPSERSIELGIFNSHRFAFYFWSKWAKEKEDKLVPDLVTFDCHQDLAYPGDLEQEWLVKLDL</sequence>
<gene>
    <name evidence="1" type="ORF">KL86DYS2_12843</name>
</gene>
<dbReference type="AlphaFoldDB" id="A0A212K234"/>
<accession>A0A212K234</accession>
<dbReference type="RefSeq" id="WP_296950937.1">
    <property type="nucleotide sequence ID" value="NZ_LT599021.1"/>
</dbReference>
<name>A0A212K234_9BACT</name>
<dbReference type="EMBL" id="FLUL01000001">
    <property type="protein sequence ID" value="SBW05727.1"/>
    <property type="molecule type" value="Genomic_DNA"/>
</dbReference>